<dbReference type="AlphaFoldDB" id="A0A5J5EUQ5"/>
<dbReference type="InParanoid" id="A0A5J5EUQ5"/>
<evidence type="ECO:0000313" key="1">
    <source>
        <dbReference type="EMBL" id="KAA8903640.1"/>
    </source>
</evidence>
<dbReference type="OrthoDB" id="5313288at2759"/>
<accession>A0A5J5EUQ5</accession>
<evidence type="ECO:0000313" key="2">
    <source>
        <dbReference type="Proteomes" id="UP000326924"/>
    </source>
</evidence>
<dbReference type="Proteomes" id="UP000326924">
    <property type="component" value="Unassembled WGS sequence"/>
</dbReference>
<proteinExistence type="predicted"/>
<evidence type="ECO:0008006" key="3">
    <source>
        <dbReference type="Google" id="ProtNLM"/>
    </source>
</evidence>
<protein>
    <recommendedName>
        <fullName evidence="3">F-box domain-containing protein</fullName>
    </recommendedName>
</protein>
<dbReference type="EMBL" id="VXIS01000115">
    <property type="protein sequence ID" value="KAA8903640.1"/>
    <property type="molecule type" value="Genomic_DNA"/>
</dbReference>
<sequence length="243" mass="27797">MPTTLDTLPPEVLYEILKQFPVHANEQLHFTHHPLLTLPLVSRTLHAATESFCFHQLQKLRAQFPHHKVSQRTPYRKVYVKHAHTHCSFCNRSTSCTAIIFPYIRCCRGCDRKVWPEKISLSAAKRTYGLPEQMLLARCAWGAYMCQGVWARMLLTPEVKQLAGEVHGDLENWLEGRRRKGAERRRKRYSTCAVSFHKSCALTWHRLSNMAIRSGEAVKMVEDGVITTFSPDGTSSVTGTHKP</sequence>
<reference evidence="1 2" key="1">
    <citation type="submission" date="2019-09" db="EMBL/GenBank/DDBJ databases">
        <title>Draft genome of the ectomycorrhizal ascomycete Sphaerosporella brunnea.</title>
        <authorList>
            <consortium name="DOE Joint Genome Institute"/>
            <person name="Benucci G.M."/>
            <person name="Marozzi G."/>
            <person name="Antonielli L."/>
            <person name="Sanchez S."/>
            <person name="Marco P."/>
            <person name="Wang X."/>
            <person name="Falini L.B."/>
            <person name="Barry K."/>
            <person name="Haridas S."/>
            <person name="Lipzen A."/>
            <person name="Labutti K."/>
            <person name="Grigoriev I.V."/>
            <person name="Murat C."/>
            <person name="Martin F."/>
            <person name="Albertini E."/>
            <person name="Donnini D."/>
            <person name="Bonito G."/>
        </authorList>
    </citation>
    <scope>NUCLEOTIDE SEQUENCE [LARGE SCALE GENOMIC DNA]</scope>
    <source>
        <strain evidence="1 2">Sb_GMNB300</strain>
    </source>
</reference>
<organism evidence="1 2">
    <name type="scientific">Sphaerosporella brunnea</name>
    <dbReference type="NCBI Taxonomy" id="1250544"/>
    <lineage>
        <taxon>Eukaryota</taxon>
        <taxon>Fungi</taxon>
        <taxon>Dikarya</taxon>
        <taxon>Ascomycota</taxon>
        <taxon>Pezizomycotina</taxon>
        <taxon>Pezizomycetes</taxon>
        <taxon>Pezizales</taxon>
        <taxon>Pyronemataceae</taxon>
        <taxon>Sphaerosporella</taxon>
    </lineage>
</organism>
<gene>
    <name evidence="1" type="ORF">FN846DRAFT_953628</name>
</gene>
<comment type="caution">
    <text evidence="1">The sequence shown here is derived from an EMBL/GenBank/DDBJ whole genome shotgun (WGS) entry which is preliminary data.</text>
</comment>
<name>A0A5J5EUQ5_9PEZI</name>
<keyword evidence="2" id="KW-1185">Reference proteome</keyword>